<gene>
    <name evidence="5" type="ORF">I2F25_07190</name>
</gene>
<dbReference type="InterPro" id="IPR009057">
    <property type="entry name" value="Homeodomain-like_sf"/>
</dbReference>
<evidence type="ECO:0000256" key="1">
    <source>
        <dbReference type="ARBA" id="ARBA00023015"/>
    </source>
</evidence>
<dbReference type="Proteomes" id="UP001339883">
    <property type="component" value="Unassembled WGS sequence"/>
</dbReference>
<dbReference type="InterPro" id="IPR018060">
    <property type="entry name" value="HTH_AraC"/>
</dbReference>
<dbReference type="PANTHER" id="PTHR46796:SF6">
    <property type="entry name" value="ARAC SUBFAMILY"/>
    <property type="match status" value="1"/>
</dbReference>
<feature type="domain" description="HTH araC/xylS-type" evidence="4">
    <location>
        <begin position="188"/>
        <end position="284"/>
    </location>
</feature>
<sequence length="284" mass="33123">MRYDILEQLQRFKTQLVNSVDIGSGIQLAYWKNRHDCVNVCSNHHTLSLYVKDGYETYQKTAQGWKNGGGPNKFCLMPQHSESTWDIRGDLSFVHLYYTQQHLSRVAEQVWDKSPNTIELQEHAFVLDPKVSFLYQNYLVQPAWAHQENHLEMSMAASLLLTHMVKNYSNVKWHAPQIKGGLSPSVLKYILAWIDAHLDQALTLNQLAQQVHLSEYHFAHMFRQSMDISPHQYVMQKRLEKVHHALRYTSHTLIEIAHLYGFSSASHMSDRFNAHYGYRPSTLR</sequence>
<protein>
    <submittedName>
        <fullName evidence="5">Helix-turn-helix transcriptional regulator</fullName>
    </submittedName>
</protein>
<evidence type="ECO:0000256" key="2">
    <source>
        <dbReference type="ARBA" id="ARBA00023125"/>
    </source>
</evidence>
<comment type="caution">
    <text evidence="5">The sequence shown here is derived from an EMBL/GenBank/DDBJ whole genome shotgun (WGS) entry which is preliminary data.</text>
</comment>
<proteinExistence type="predicted"/>
<dbReference type="EMBL" id="VTDN01000004">
    <property type="protein sequence ID" value="MEB5476829.1"/>
    <property type="molecule type" value="Genomic_DNA"/>
</dbReference>
<keyword evidence="3" id="KW-0804">Transcription</keyword>
<dbReference type="Pfam" id="PF12833">
    <property type="entry name" value="HTH_18"/>
    <property type="match status" value="1"/>
</dbReference>
<keyword evidence="6" id="KW-1185">Reference proteome</keyword>
<organism evidence="5 6">
    <name type="scientific">Acinetobacter pollinis</name>
    <dbReference type="NCBI Taxonomy" id="2605270"/>
    <lineage>
        <taxon>Bacteria</taxon>
        <taxon>Pseudomonadati</taxon>
        <taxon>Pseudomonadota</taxon>
        <taxon>Gammaproteobacteria</taxon>
        <taxon>Moraxellales</taxon>
        <taxon>Moraxellaceae</taxon>
        <taxon>Acinetobacter</taxon>
    </lineage>
</organism>
<evidence type="ECO:0000259" key="4">
    <source>
        <dbReference type="PROSITE" id="PS01124"/>
    </source>
</evidence>
<dbReference type="Gene3D" id="1.10.10.60">
    <property type="entry name" value="Homeodomain-like"/>
    <property type="match status" value="2"/>
</dbReference>
<dbReference type="InterPro" id="IPR050204">
    <property type="entry name" value="AraC_XylS_family_regulators"/>
</dbReference>
<evidence type="ECO:0000313" key="6">
    <source>
        <dbReference type="Proteomes" id="UP001339883"/>
    </source>
</evidence>
<keyword evidence="2" id="KW-0238">DNA-binding</keyword>
<name>A0ABU6DSK8_9GAMM</name>
<dbReference type="SMART" id="SM00342">
    <property type="entry name" value="HTH_ARAC"/>
    <property type="match status" value="1"/>
</dbReference>
<dbReference type="PROSITE" id="PS01124">
    <property type="entry name" value="HTH_ARAC_FAMILY_2"/>
    <property type="match status" value="1"/>
</dbReference>
<dbReference type="SUPFAM" id="SSF46689">
    <property type="entry name" value="Homeodomain-like"/>
    <property type="match status" value="2"/>
</dbReference>
<accession>A0ABU6DSK8</accession>
<dbReference type="PANTHER" id="PTHR46796">
    <property type="entry name" value="HTH-TYPE TRANSCRIPTIONAL ACTIVATOR RHAS-RELATED"/>
    <property type="match status" value="1"/>
</dbReference>
<dbReference type="RefSeq" id="WP_195772450.1">
    <property type="nucleotide sequence ID" value="NZ_VTDN01000004.1"/>
</dbReference>
<keyword evidence="1" id="KW-0805">Transcription regulation</keyword>
<evidence type="ECO:0000256" key="3">
    <source>
        <dbReference type="ARBA" id="ARBA00023163"/>
    </source>
</evidence>
<evidence type="ECO:0000313" key="5">
    <source>
        <dbReference type="EMBL" id="MEB5476829.1"/>
    </source>
</evidence>
<reference evidence="5 6" key="1">
    <citation type="submission" date="2019-08" db="EMBL/GenBank/DDBJ databases">
        <title>Five species of Acinetobacter isolated from floral nectar and animal pollinators.</title>
        <authorList>
            <person name="Hendry T.A."/>
        </authorList>
    </citation>
    <scope>NUCLEOTIDE SEQUENCE [LARGE SCALE GENOMIC DNA]</scope>
    <source>
        <strain evidence="5 6">MD18.27</strain>
    </source>
</reference>